<reference evidence="1" key="2">
    <citation type="journal article" date="2015" name="Fish Shellfish Immunol.">
        <title>Early steps in the European eel (Anguilla anguilla)-Vibrio vulnificus interaction in the gills: Role of the RtxA13 toxin.</title>
        <authorList>
            <person name="Callol A."/>
            <person name="Pajuelo D."/>
            <person name="Ebbesson L."/>
            <person name="Teles M."/>
            <person name="MacKenzie S."/>
            <person name="Amaro C."/>
        </authorList>
    </citation>
    <scope>NUCLEOTIDE SEQUENCE</scope>
</reference>
<sequence length="25" mass="2814">MSVNGKYKIYSNLCPKPKLAPFTTL</sequence>
<dbReference type="AlphaFoldDB" id="A0A0E9S214"/>
<organism evidence="1">
    <name type="scientific">Anguilla anguilla</name>
    <name type="common">European freshwater eel</name>
    <name type="synonym">Muraena anguilla</name>
    <dbReference type="NCBI Taxonomy" id="7936"/>
    <lineage>
        <taxon>Eukaryota</taxon>
        <taxon>Metazoa</taxon>
        <taxon>Chordata</taxon>
        <taxon>Craniata</taxon>
        <taxon>Vertebrata</taxon>
        <taxon>Euteleostomi</taxon>
        <taxon>Actinopterygii</taxon>
        <taxon>Neopterygii</taxon>
        <taxon>Teleostei</taxon>
        <taxon>Anguilliformes</taxon>
        <taxon>Anguillidae</taxon>
        <taxon>Anguilla</taxon>
    </lineage>
</organism>
<accession>A0A0E9S214</accession>
<dbReference type="EMBL" id="GBXM01073113">
    <property type="protein sequence ID" value="JAH35464.1"/>
    <property type="molecule type" value="Transcribed_RNA"/>
</dbReference>
<protein>
    <submittedName>
        <fullName evidence="1">Uncharacterized protein</fullName>
    </submittedName>
</protein>
<reference evidence="1" key="1">
    <citation type="submission" date="2014-11" db="EMBL/GenBank/DDBJ databases">
        <authorList>
            <person name="Amaro Gonzalez C."/>
        </authorList>
    </citation>
    <scope>NUCLEOTIDE SEQUENCE</scope>
</reference>
<evidence type="ECO:0000313" key="1">
    <source>
        <dbReference type="EMBL" id="JAH35464.1"/>
    </source>
</evidence>
<name>A0A0E9S214_ANGAN</name>
<proteinExistence type="predicted"/>